<dbReference type="Pfam" id="PF02771">
    <property type="entry name" value="Acyl-CoA_dh_N"/>
    <property type="match status" value="1"/>
</dbReference>
<reference evidence="12" key="1">
    <citation type="journal article" date="2020" name="mSystems">
        <title>Genome- and Community-Level Interaction Insights into Carbon Utilization and Element Cycling Functions of Hydrothermarchaeota in Hydrothermal Sediment.</title>
        <authorList>
            <person name="Zhou Z."/>
            <person name="Liu Y."/>
            <person name="Xu W."/>
            <person name="Pan J."/>
            <person name="Luo Z.H."/>
            <person name="Li M."/>
        </authorList>
    </citation>
    <scope>NUCLEOTIDE SEQUENCE [LARGE SCALE GENOMIC DNA]</scope>
    <source>
        <strain evidence="12">SpSt-339</strain>
    </source>
</reference>
<evidence type="ECO:0000256" key="5">
    <source>
        <dbReference type="ARBA" id="ARBA00022946"/>
    </source>
</evidence>
<organism evidence="12">
    <name type="scientific">Schlesneria paludicola</name>
    <dbReference type="NCBI Taxonomy" id="360056"/>
    <lineage>
        <taxon>Bacteria</taxon>
        <taxon>Pseudomonadati</taxon>
        <taxon>Planctomycetota</taxon>
        <taxon>Planctomycetia</taxon>
        <taxon>Planctomycetales</taxon>
        <taxon>Planctomycetaceae</taxon>
        <taxon>Schlesneria</taxon>
    </lineage>
</organism>
<dbReference type="Gene3D" id="2.40.110.10">
    <property type="entry name" value="Butyryl-CoA Dehydrogenase, subunit A, domain 2"/>
    <property type="match status" value="1"/>
</dbReference>
<dbReference type="Gene3D" id="1.10.540.10">
    <property type="entry name" value="Acyl-CoA dehydrogenase/oxidase, N-terminal domain"/>
    <property type="match status" value="1"/>
</dbReference>
<dbReference type="InterPro" id="IPR006091">
    <property type="entry name" value="Acyl-CoA_Oxase/DH_mid-dom"/>
</dbReference>
<evidence type="ECO:0000259" key="10">
    <source>
        <dbReference type="Pfam" id="PF02771"/>
    </source>
</evidence>
<feature type="domain" description="Acyl-CoA oxidase/dehydrogenase middle" evidence="9">
    <location>
        <begin position="173"/>
        <end position="272"/>
    </location>
</feature>
<keyword evidence="4 7" id="KW-0274">FAD</keyword>
<name>A0A7C2P5B6_9PLAN</name>
<comment type="similarity">
    <text evidence="2 7">Belongs to the acyl-CoA dehydrogenase family.</text>
</comment>
<dbReference type="SUPFAM" id="SSF56645">
    <property type="entry name" value="Acyl-CoA dehydrogenase NM domain-like"/>
    <property type="match status" value="1"/>
</dbReference>
<dbReference type="SUPFAM" id="SSF47203">
    <property type="entry name" value="Acyl-CoA dehydrogenase C-terminal domain-like"/>
    <property type="match status" value="1"/>
</dbReference>
<dbReference type="GO" id="GO:0006631">
    <property type="term" value="P:fatty acid metabolic process"/>
    <property type="evidence" value="ECO:0007669"/>
    <property type="project" value="UniProtKB-ARBA"/>
</dbReference>
<evidence type="ECO:0000256" key="1">
    <source>
        <dbReference type="ARBA" id="ARBA00001974"/>
    </source>
</evidence>
<feature type="domain" description="Acyl-CoA dehydrogenase/oxidase C-terminal" evidence="8">
    <location>
        <begin position="284"/>
        <end position="430"/>
    </location>
</feature>
<feature type="domain" description="ACAD9/ACADV-like C-terminal" evidence="11">
    <location>
        <begin position="482"/>
        <end position="545"/>
    </location>
</feature>
<accession>A0A7C2P5B6</accession>
<dbReference type="InterPro" id="IPR037069">
    <property type="entry name" value="AcylCoA_DH/ox_N_sf"/>
</dbReference>
<keyword evidence="5" id="KW-0809">Transit peptide</keyword>
<sequence length="588" mass="65053">MTSVESRDQREAERARQVRQAEDLLSTLPQQLGVGKGLFWGKFVADWIFPYPQLTADQQADVEQAVAEVAGFCDEHLDPAQIDRKADIPRVVIDGLARLGVLGMTAPPEFGGRGFTQMQYGRVLEALGGRCSSTSIFVNAHHSIGMRALLLFGTDEQKRRWLPDLVSGRKLAAFALTEPEAGSDAANVQTQAAPSADGSHYLLTGQKRYITNGSIADMLTVMARTPLPGRDETAITAFLVTPDMPGFRVVEPRMEKLGIRGTATARLAFENMPVPRENILGPVGKGLKVALTVLDFGRTTFGACCTGAAKTCLRLARDHARTRRQFGRPLADFELVQKKLARMSAWTYAMEAMTTVTAGLIDRGLEDYMLETAMLKVWSTERLWTIVNDAFQVFGGAAYFTDQPLERMLRDHRINQIGEGANEVLLSFIALTGLRGPGLRLKAVAEAATHPWHGLAVLPRFAAEELRRWFLRPTVPTRAALLQPWAKRLGRRIGRFGRAVERTLLRHREQVLERQLEQERLAWAAMELFASACVLSRLDAELQANPAQPRSVPWAFLSASLREMDRWLAGLGDGTDQAFLEAGREPPG</sequence>
<dbReference type="GO" id="GO:0003995">
    <property type="term" value="F:acyl-CoA dehydrogenase activity"/>
    <property type="evidence" value="ECO:0007669"/>
    <property type="project" value="TreeGrafter"/>
</dbReference>
<dbReference type="PANTHER" id="PTHR43884">
    <property type="entry name" value="ACYL-COA DEHYDROGENASE"/>
    <property type="match status" value="1"/>
</dbReference>
<evidence type="ECO:0000256" key="6">
    <source>
        <dbReference type="ARBA" id="ARBA00023002"/>
    </source>
</evidence>
<dbReference type="InterPro" id="IPR049448">
    <property type="entry name" value="ACAD9/ACADV-like_C"/>
</dbReference>
<evidence type="ECO:0000256" key="2">
    <source>
        <dbReference type="ARBA" id="ARBA00009347"/>
    </source>
</evidence>
<dbReference type="Pfam" id="PF00441">
    <property type="entry name" value="Acyl-CoA_dh_1"/>
    <property type="match status" value="1"/>
</dbReference>
<dbReference type="EMBL" id="DSOK01000193">
    <property type="protein sequence ID" value="HEN15135.1"/>
    <property type="molecule type" value="Genomic_DNA"/>
</dbReference>
<keyword evidence="6 7" id="KW-0560">Oxidoreductase</keyword>
<dbReference type="InterPro" id="IPR013786">
    <property type="entry name" value="AcylCoA_DH/ox_N"/>
</dbReference>
<dbReference type="FunFam" id="1.10.540.10:FF:000001">
    <property type="entry name" value="Very long-chain-specific acyl-CoA dehydrogenase, mitochondrial"/>
    <property type="match status" value="1"/>
</dbReference>
<evidence type="ECO:0000259" key="8">
    <source>
        <dbReference type="Pfam" id="PF00441"/>
    </source>
</evidence>
<dbReference type="PANTHER" id="PTHR43884:SF9">
    <property type="entry name" value="COMPLEX I ASSEMBLY FACTOR ACAD9, MITOCHONDRIAL"/>
    <property type="match status" value="1"/>
</dbReference>
<feature type="domain" description="Acyl-CoA dehydrogenase/oxidase N-terminal" evidence="10">
    <location>
        <begin position="63"/>
        <end position="168"/>
    </location>
</feature>
<dbReference type="Pfam" id="PF21343">
    <property type="entry name" value="ACAD9-ACADV_C"/>
    <property type="match status" value="1"/>
</dbReference>
<gene>
    <name evidence="12" type="ORF">ENQ76_06670</name>
</gene>
<evidence type="ECO:0000256" key="3">
    <source>
        <dbReference type="ARBA" id="ARBA00022630"/>
    </source>
</evidence>
<dbReference type="InterPro" id="IPR046373">
    <property type="entry name" value="Acyl-CoA_Oxase/DH_mid-dom_sf"/>
</dbReference>
<evidence type="ECO:0000259" key="11">
    <source>
        <dbReference type="Pfam" id="PF21343"/>
    </source>
</evidence>
<evidence type="ECO:0000259" key="9">
    <source>
        <dbReference type="Pfam" id="PF02770"/>
    </source>
</evidence>
<evidence type="ECO:0000256" key="4">
    <source>
        <dbReference type="ARBA" id="ARBA00022827"/>
    </source>
</evidence>
<keyword evidence="3 7" id="KW-0285">Flavoprotein</keyword>
<dbReference type="AlphaFoldDB" id="A0A7C2P5B6"/>
<dbReference type="Gene3D" id="1.20.140.10">
    <property type="entry name" value="Butyryl-CoA Dehydrogenase, subunit A, domain 3"/>
    <property type="match status" value="2"/>
</dbReference>
<dbReference type="InterPro" id="IPR009075">
    <property type="entry name" value="AcylCo_DH/oxidase_C"/>
</dbReference>
<dbReference type="GO" id="GO:0050660">
    <property type="term" value="F:flavin adenine dinucleotide binding"/>
    <property type="evidence" value="ECO:0007669"/>
    <property type="project" value="InterPro"/>
</dbReference>
<dbReference type="InterPro" id="IPR009100">
    <property type="entry name" value="AcylCoA_DH/oxidase_NM_dom_sf"/>
</dbReference>
<proteinExistence type="inferred from homology"/>
<comment type="caution">
    <text evidence="12">The sequence shown here is derived from an EMBL/GenBank/DDBJ whole genome shotgun (WGS) entry which is preliminary data.</text>
</comment>
<evidence type="ECO:0000313" key="12">
    <source>
        <dbReference type="EMBL" id="HEN15135.1"/>
    </source>
</evidence>
<evidence type="ECO:0000256" key="7">
    <source>
        <dbReference type="RuleBase" id="RU362125"/>
    </source>
</evidence>
<dbReference type="FunFam" id="2.40.110.10:FF:000002">
    <property type="entry name" value="Acyl-CoA dehydrogenase fadE12"/>
    <property type="match status" value="1"/>
</dbReference>
<dbReference type="Pfam" id="PF02770">
    <property type="entry name" value="Acyl-CoA_dh_M"/>
    <property type="match status" value="1"/>
</dbReference>
<dbReference type="InterPro" id="IPR036250">
    <property type="entry name" value="AcylCo_DH-like_C"/>
</dbReference>
<protein>
    <submittedName>
        <fullName evidence="12">Acyl-CoA dehydrogenase</fullName>
    </submittedName>
</protein>
<comment type="cofactor">
    <cofactor evidence="1 7">
        <name>FAD</name>
        <dbReference type="ChEBI" id="CHEBI:57692"/>
    </cofactor>
</comment>